<dbReference type="PROSITE" id="PS00211">
    <property type="entry name" value="ABC_TRANSPORTER_1"/>
    <property type="match status" value="1"/>
</dbReference>
<name>A0ABW4PWM7_9MICO</name>
<dbReference type="PANTHER" id="PTHR43335:SF4">
    <property type="entry name" value="ABC TRANSPORTER, ATP-BINDING PROTEIN"/>
    <property type="match status" value="1"/>
</dbReference>
<dbReference type="InterPro" id="IPR003439">
    <property type="entry name" value="ABC_transporter-like_ATP-bd"/>
</dbReference>
<evidence type="ECO:0000256" key="5">
    <source>
        <dbReference type="SAM" id="MobiDB-lite"/>
    </source>
</evidence>
<comment type="caution">
    <text evidence="7">The sequence shown here is derived from an EMBL/GenBank/DDBJ whole genome shotgun (WGS) entry which is preliminary data.</text>
</comment>
<protein>
    <submittedName>
        <fullName evidence="7">ATP-binding cassette domain-containing protein</fullName>
    </submittedName>
</protein>
<keyword evidence="2" id="KW-0813">Transport</keyword>
<accession>A0ABW4PWM7</accession>
<dbReference type="Gene3D" id="3.40.50.300">
    <property type="entry name" value="P-loop containing nucleotide triphosphate hydrolases"/>
    <property type="match status" value="1"/>
</dbReference>
<evidence type="ECO:0000259" key="6">
    <source>
        <dbReference type="PROSITE" id="PS50893"/>
    </source>
</evidence>
<evidence type="ECO:0000313" key="7">
    <source>
        <dbReference type="EMBL" id="MFD1833853.1"/>
    </source>
</evidence>
<dbReference type="SUPFAM" id="SSF52540">
    <property type="entry name" value="P-loop containing nucleoside triphosphate hydrolases"/>
    <property type="match status" value="1"/>
</dbReference>
<keyword evidence="8" id="KW-1185">Reference proteome</keyword>
<dbReference type="InterPro" id="IPR017871">
    <property type="entry name" value="ABC_transporter-like_CS"/>
</dbReference>
<feature type="region of interest" description="Disordered" evidence="5">
    <location>
        <begin position="1"/>
        <end position="21"/>
    </location>
</feature>
<dbReference type="Proteomes" id="UP001597280">
    <property type="component" value="Unassembled WGS sequence"/>
</dbReference>
<comment type="similarity">
    <text evidence="1">Belongs to the ABC transporter superfamily.</text>
</comment>
<dbReference type="RefSeq" id="WP_343906242.1">
    <property type="nucleotide sequence ID" value="NZ_BAAAIS010000005.1"/>
</dbReference>
<dbReference type="InterPro" id="IPR003593">
    <property type="entry name" value="AAA+_ATPase"/>
</dbReference>
<evidence type="ECO:0000256" key="1">
    <source>
        <dbReference type="ARBA" id="ARBA00005417"/>
    </source>
</evidence>
<dbReference type="PROSITE" id="PS50893">
    <property type="entry name" value="ABC_TRANSPORTER_2"/>
    <property type="match status" value="1"/>
</dbReference>
<reference evidence="8" key="1">
    <citation type="journal article" date="2019" name="Int. J. Syst. Evol. Microbiol.">
        <title>The Global Catalogue of Microorganisms (GCM) 10K type strain sequencing project: providing services to taxonomists for standard genome sequencing and annotation.</title>
        <authorList>
            <consortium name="The Broad Institute Genomics Platform"/>
            <consortium name="The Broad Institute Genome Sequencing Center for Infectious Disease"/>
            <person name="Wu L."/>
            <person name="Ma J."/>
        </authorList>
    </citation>
    <scope>NUCLEOTIDE SEQUENCE [LARGE SCALE GENOMIC DNA]</scope>
    <source>
        <strain evidence="8">JCM 11650</strain>
    </source>
</reference>
<keyword evidence="3" id="KW-0547">Nucleotide-binding</keyword>
<organism evidence="7 8">
    <name type="scientific">Brachybacterium rhamnosum</name>
    <dbReference type="NCBI Taxonomy" id="173361"/>
    <lineage>
        <taxon>Bacteria</taxon>
        <taxon>Bacillati</taxon>
        <taxon>Actinomycetota</taxon>
        <taxon>Actinomycetes</taxon>
        <taxon>Micrococcales</taxon>
        <taxon>Dermabacteraceae</taxon>
        <taxon>Brachybacterium</taxon>
    </lineage>
</organism>
<evidence type="ECO:0000256" key="4">
    <source>
        <dbReference type="ARBA" id="ARBA00022840"/>
    </source>
</evidence>
<dbReference type="EMBL" id="JBHUFL010000001">
    <property type="protein sequence ID" value="MFD1833853.1"/>
    <property type="molecule type" value="Genomic_DNA"/>
</dbReference>
<proteinExistence type="inferred from homology"/>
<gene>
    <name evidence="7" type="ORF">ACFSDA_02090</name>
</gene>
<sequence>MARRSRTRSLPSPSGGGPVVRAEEVGAAEGEVELLSPVSLRVDAGEVLALRGHNGSGKTTLLRLLAGLRRPSTGSIEVLGHAPDDRDPALRAALAALIGPPQTARDLTVREHLRFLGATWGRAAGPAQEEADALLEELALSSLAARFPHELSSGQSQLLALALTLGRPSRVLLLDEPEQRLDPDRVTLVADALRARAGAGAAIVLASHSPALVDSLATAELTLTAAGTVGAAR</sequence>
<dbReference type="SMART" id="SM00382">
    <property type="entry name" value="AAA"/>
    <property type="match status" value="1"/>
</dbReference>
<feature type="domain" description="ABC transporter" evidence="6">
    <location>
        <begin position="20"/>
        <end position="229"/>
    </location>
</feature>
<dbReference type="PANTHER" id="PTHR43335">
    <property type="entry name" value="ABC TRANSPORTER, ATP-BINDING PROTEIN"/>
    <property type="match status" value="1"/>
</dbReference>
<evidence type="ECO:0000256" key="3">
    <source>
        <dbReference type="ARBA" id="ARBA00022741"/>
    </source>
</evidence>
<dbReference type="GO" id="GO:0005524">
    <property type="term" value="F:ATP binding"/>
    <property type="evidence" value="ECO:0007669"/>
    <property type="project" value="UniProtKB-KW"/>
</dbReference>
<keyword evidence="4 7" id="KW-0067">ATP-binding</keyword>
<evidence type="ECO:0000313" key="8">
    <source>
        <dbReference type="Proteomes" id="UP001597280"/>
    </source>
</evidence>
<dbReference type="InterPro" id="IPR027417">
    <property type="entry name" value="P-loop_NTPase"/>
</dbReference>
<evidence type="ECO:0000256" key="2">
    <source>
        <dbReference type="ARBA" id="ARBA00022448"/>
    </source>
</evidence>
<dbReference type="Pfam" id="PF00005">
    <property type="entry name" value="ABC_tran"/>
    <property type="match status" value="1"/>
</dbReference>